<organism evidence="2 3">
    <name type="scientific">Ostreobium quekettii</name>
    <dbReference type="NCBI Taxonomy" id="121088"/>
    <lineage>
        <taxon>Eukaryota</taxon>
        <taxon>Viridiplantae</taxon>
        <taxon>Chlorophyta</taxon>
        <taxon>core chlorophytes</taxon>
        <taxon>Ulvophyceae</taxon>
        <taxon>TCBD clade</taxon>
        <taxon>Bryopsidales</taxon>
        <taxon>Ostreobineae</taxon>
        <taxon>Ostreobiaceae</taxon>
        <taxon>Ostreobium</taxon>
    </lineage>
</organism>
<dbReference type="PROSITE" id="PS50240">
    <property type="entry name" value="TRYPSIN_DOM"/>
    <property type="match status" value="2"/>
</dbReference>
<dbReference type="Pfam" id="PF00089">
    <property type="entry name" value="Trypsin"/>
    <property type="match status" value="2"/>
</dbReference>
<dbReference type="AlphaFoldDB" id="A0A8S1J427"/>
<protein>
    <recommendedName>
        <fullName evidence="1">Peptidase S1 domain-containing protein</fullName>
    </recommendedName>
</protein>
<dbReference type="PROSITE" id="PS00134">
    <property type="entry name" value="TRYPSIN_HIS"/>
    <property type="match status" value="1"/>
</dbReference>
<dbReference type="SUPFAM" id="SSF50494">
    <property type="entry name" value="Trypsin-like serine proteases"/>
    <property type="match status" value="2"/>
</dbReference>
<proteinExistence type="predicted"/>
<accession>A0A8S1J427</accession>
<dbReference type="PANTHER" id="PTHR24260">
    <property type="match status" value="1"/>
</dbReference>
<dbReference type="InterPro" id="IPR001254">
    <property type="entry name" value="Trypsin_dom"/>
</dbReference>
<dbReference type="SMART" id="SM00020">
    <property type="entry name" value="Tryp_SPc"/>
    <property type="match status" value="1"/>
</dbReference>
<dbReference type="Proteomes" id="UP000708148">
    <property type="component" value="Unassembled WGS sequence"/>
</dbReference>
<evidence type="ECO:0000313" key="3">
    <source>
        <dbReference type="Proteomes" id="UP000708148"/>
    </source>
</evidence>
<comment type="caution">
    <text evidence="2">The sequence shown here is derived from an EMBL/GenBank/DDBJ whole genome shotgun (WGS) entry which is preliminary data.</text>
</comment>
<reference evidence="2" key="1">
    <citation type="submission" date="2020-12" db="EMBL/GenBank/DDBJ databases">
        <authorList>
            <person name="Iha C."/>
        </authorList>
    </citation>
    <scope>NUCLEOTIDE SEQUENCE</scope>
</reference>
<feature type="domain" description="Peptidase S1" evidence="1">
    <location>
        <begin position="250"/>
        <end position="503"/>
    </location>
</feature>
<keyword evidence="3" id="KW-1185">Reference proteome</keyword>
<evidence type="ECO:0000259" key="1">
    <source>
        <dbReference type="PROSITE" id="PS50240"/>
    </source>
</evidence>
<dbReference type="InterPro" id="IPR043504">
    <property type="entry name" value="Peptidase_S1_PA_chymotrypsin"/>
</dbReference>
<gene>
    <name evidence="2" type="ORF">OSTQU699_LOCUS7803</name>
</gene>
<sequence>MRGAQLYMAVGAGGATMVAVLLGMQGTAIVAMFANIAGGAKPPEGNPYQGLAAIHMEMASHECSGVLITRRFVLTTSTCAEAPAGSHLAVDVIKTTNDDVSSFRRYAHQGEVAKHPEPPSGASNVALMRLSTPVDTPVSSLDDRTESVENDIVYGDTVFVPDAWNPGMHREMKAGRLGDCVGIEETGTKLACAVLTRPTLTAILQTLRRSLLGSVGGPVYKKIGQKVDHPGNPEPDAHILAGVVMYVADAPGGRQEIGIINISFAIYWFKRVIYRESGWEVVPQDRLPAFCFIPPQGSSHGCKGMLINGRYVLTAAHCVDGLGTNPKVVVGATRVDEQDRVHGRLVVRAERAHTHPRWTGKVKEGFDVAVLELPYVLDVKSPVLVDTKRSPSPDYTALGAKAYGFRLLSVLEAAPFEVVFDNVCPGMGELENHMFCAYSDEANLHSGCSGGPILVLGSDLADGDPTLDLVVGVVSCANYATESSGVGCADVSGVIGWIRRVIYSDDFGLFFITLHFQRDAWDFIIHSIIIATASFSNLGPMAPLMLCASSAALGGTLIVTLSGYNGTSNNFTLRTLTDFG</sequence>
<dbReference type="InterPro" id="IPR018114">
    <property type="entry name" value="TRYPSIN_HIS"/>
</dbReference>
<dbReference type="GO" id="GO:0004252">
    <property type="term" value="F:serine-type endopeptidase activity"/>
    <property type="evidence" value="ECO:0007669"/>
    <property type="project" value="InterPro"/>
</dbReference>
<dbReference type="EMBL" id="CAJHUC010001833">
    <property type="protein sequence ID" value="CAD7702446.1"/>
    <property type="molecule type" value="Genomic_DNA"/>
</dbReference>
<dbReference type="InterPro" id="IPR051333">
    <property type="entry name" value="CLIP_Serine_Protease"/>
</dbReference>
<feature type="domain" description="Peptidase S1" evidence="1">
    <location>
        <begin position="36"/>
        <end position="274"/>
    </location>
</feature>
<dbReference type="Gene3D" id="2.40.10.10">
    <property type="entry name" value="Trypsin-like serine proteases"/>
    <property type="match status" value="3"/>
</dbReference>
<dbReference type="GO" id="GO:0006508">
    <property type="term" value="P:proteolysis"/>
    <property type="evidence" value="ECO:0007669"/>
    <property type="project" value="InterPro"/>
</dbReference>
<dbReference type="OrthoDB" id="10059102at2759"/>
<evidence type="ECO:0000313" key="2">
    <source>
        <dbReference type="EMBL" id="CAD7702446.1"/>
    </source>
</evidence>
<dbReference type="InterPro" id="IPR009003">
    <property type="entry name" value="Peptidase_S1_PA"/>
</dbReference>
<dbReference type="PANTHER" id="PTHR24260:SF132">
    <property type="entry name" value="PEPTIDASE S1 DOMAIN-CONTAINING PROTEIN"/>
    <property type="match status" value="1"/>
</dbReference>
<name>A0A8S1J427_9CHLO</name>